<dbReference type="PANTHER" id="PTHR32089">
    <property type="entry name" value="METHYL-ACCEPTING CHEMOTAXIS PROTEIN MCPB"/>
    <property type="match status" value="1"/>
</dbReference>
<dbReference type="InterPro" id="IPR013702">
    <property type="entry name" value="FIST_domain_N"/>
</dbReference>
<dbReference type="PRINTS" id="PR00260">
    <property type="entry name" value="CHEMTRNSDUCR"/>
</dbReference>
<reference evidence="7" key="1">
    <citation type="journal article" date="2021" name="ISME J.">
        <title>Evolutionary origin and ecological implication of a unique nif island in free-living Bradyrhizobium lineages.</title>
        <authorList>
            <person name="Tao J."/>
        </authorList>
    </citation>
    <scope>NUCLEOTIDE SEQUENCE [LARGE SCALE GENOMIC DNA]</scope>
    <source>
        <strain evidence="7">SZCCT0094</strain>
    </source>
</reference>
<comment type="caution">
    <text evidence="6">The sequence shown here is derived from an EMBL/GenBank/DDBJ whole genome shotgun (WGS) entry which is preliminary data.</text>
</comment>
<dbReference type="SMART" id="SM00897">
    <property type="entry name" value="FIST"/>
    <property type="match status" value="1"/>
</dbReference>
<evidence type="ECO:0000256" key="1">
    <source>
        <dbReference type="ARBA" id="ARBA00023224"/>
    </source>
</evidence>
<feature type="region of interest" description="Disordered" evidence="4">
    <location>
        <begin position="1"/>
        <end position="23"/>
    </location>
</feature>
<keyword evidence="1 3" id="KW-0807">Transducer</keyword>
<dbReference type="EMBL" id="JAFCLK010000011">
    <property type="protein sequence ID" value="MBR1136792.1"/>
    <property type="molecule type" value="Genomic_DNA"/>
</dbReference>
<feature type="domain" description="Methyl-accepting transducer" evidence="5">
    <location>
        <begin position="530"/>
        <end position="671"/>
    </location>
</feature>
<dbReference type="Pfam" id="PF10442">
    <property type="entry name" value="FIST_C"/>
    <property type="match status" value="1"/>
</dbReference>
<gene>
    <name evidence="6" type="ORF">JQ619_13520</name>
</gene>
<evidence type="ECO:0000259" key="5">
    <source>
        <dbReference type="PROSITE" id="PS50111"/>
    </source>
</evidence>
<dbReference type="Pfam" id="PF08495">
    <property type="entry name" value="FIST"/>
    <property type="match status" value="1"/>
</dbReference>
<evidence type="ECO:0000256" key="4">
    <source>
        <dbReference type="SAM" id="MobiDB-lite"/>
    </source>
</evidence>
<name>A0ABS5G649_9BRAD</name>
<feature type="compositionally biased region" description="Polar residues" evidence="4">
    <location>
        <begin position="1"/>
        <end position="11"/>
    </location>
</feature>
<evidence type="ECO:0000256" key="2">
    <source>
        <dbReference type="ARBA" id="ARBA00029447"/>
    </source>
</evidence>
<dbReference type="RefSeq" id="WP_172237080.1">
    <property type="nucleotide sequence ID" value="NZ_JABFDP010000014.1"/>
</dbReference>
<dbReference type="SMART" id="SM00283">
    <property type="entry name" value="MA"/>
    <property type="match status" value="1"/>
</dbReference>
<dbReference type="PANTHER" id="PTHR32089:SF112">
    <property type="entry name" value="LYSOZYME-LIKE PROTEIN-RELATED"/>
    <property type="match status" value="1"/>
</dbReference>
<dbReference type="SMART" id="SM01204">
    <property type="entry name" value="FIST_C"/>
    <property type="match status" value="1"/>
</dbReference>
<dbReference type="Proteomes" id="UP001314635">
    <property type="component" value="Unassembled WGS sequence"/>
</dbReference>
<evidence type="ECO:0000313" key="6">
    <source>
        <dbReference type="EMBL" id="MBR1136792.1"/>
    </source>
</evidence>
<sequence length="674" mass="72747">MLSLFSKNSQPPSQPVIARASGPETPELRDAQLIRVLDTDDRLDGVSADSFKFDGAASPLAFAFVSPHLDFARITSELRRLAGATTVIAVSTAGELCAASPATLYKPTGNRWSSVVVQVFPADLFQAVSVHAVPLQNEDIRKGAPSLPHDARIEAIVRSLSSIRTPFGIDVRDTLAFTLVDGVSASENYVMEAVYRAGKFPCAFVGGSAGGKLDFKNTYLFDGSRVIENHALMIFMKMAPGRGFSLFKSQNFKKTGQSFVVMGADPNRRTASGVLDERTNEIRSFANAVADALKTTPAGVMSKMQRYSFGIEVGADLFVRSVADINAETGVISFFCDVNSGDRLELLEATDFVEQTRKDLQAFLQGKPPAIGAVLNDCILRRLNNEGALRNMSGLWPMPAAGFSTFGELFGININQTLTAVVFFDTRSQQLRDPFADMFPVHYANFASYFTRSHLNRMILLNRIKDGIVARLTEYLGTSAMLSEKVENALRQTAAVNTIVKDIHSVILTSADSAIKATDTTALADEFSGLTQAMNGLRDILKIIDTIAGQTNLLALNATIESARAGEAGRGFSVVASEVKKLAQDTRSSLSRTHASIGGMENSLASLGTNIQETRGQLVQAGEGYSGIVTQIEQMFTKLETITGVLAELEGFVRERSAELAGVMGEIDKLKRIG</sequence>
<evidence type="ECO:0000256" key="3">
    <source>
        <dbReference type="PROSITE-ProRule" id="PRU00284"/>
    </source>
</evidence>
<dbReference type="PROSITE" id="PS50111">
    <property type="entry name" value="CHEMOTAXIS_TRANSDUC_2"/>
    <property type="match status" value="1"/>
</dbReference>
<keyword evidence="7" id="KW-1185">Reference proteome</keyword>
<proteinExistence type="inferred from homology"/>
<organism evidence="6 7">
    <name type="scientific">Bradyrhizobium denitrificans</name>
    <dbReference type="NCBI Taxonomy" id="2734912"/>
    <lineage>
        <taxon>Bacteria</taxon>
        <taxon>Pseudomonadati</taxon>
        <taxon>Pseudomonadota</taxon>
        <taxon>Alphaproteobacteria</taxon>
        <taxon>Hyphomicrobiales</taxon>
        <taxon>Nitrobacteraceae</taxon>
        <taxon>Bradyrhizobium</taxon>
    </lineage>
</organism>
<dbReference type="Pfam" id="PF00015">
    <property type="entry name" value="MCPsignal"/>
    <property type="match status" value="1"/>
</dbReference>
<protein>
    <submittedName>
        <fullName evidence="6">FIST C-terminal domain-containing protein</fullName>
    </submittedName>
</protein>
<dbReference type="Gene3D" id="1.10.287.950">
    <property type="entry name" value="Methyl-accepting chemotaxis protein"/>
    <property type="match status" value="1"/>
</dbReference>
<dbReference type="InterPro" id="IPR004090">
    <property type="entry name" value="Chemotax_Me-accpt_rcpt"/>
</dbReference>
<dbReference type="InterPro" id="IPR004089">
    <property type="entry name" value="MCPsignal_dom"/>
</dbReference>
<comment type="similarity">
    <text evidence="2">Belongs to the methyl-accepting chemotaxis (MCP) protein family.</text>
</comment>
<accession>A0ABS5G649</accession>
<dbReference type="SUPFAM" id="SSF58104">
    <property type="entry name" value="Methyl-accepting chemotaxis protein (MCP) signaling domain"/>
    <property type="match status" value="1"/>
</dbReference>
<dbReference type="InterPro" id="IPR019494">
    <property type="entry name" value="FIST_C"/>
</dbReference>
<evidence type="ECO:0000313" key="7">
    <source>
        <dbReference type="Proteomes" id="UP001314635"/>
    </source>
</evidence>